<dbReference type="AlphaFoldDB" id="A0A1F5YJD5"/>
<evidence type="ECO:0000313" key="3">
    <source>
        <dbReference type="Proteomes" id="UP000177396"/>
    </source>
</evidence>
<keyword evidence="1" id="KW-0472">Membrane</keyword>
<keyword evidence="1" id="KW-0812">Transmembrane</keyword>
<sequence length="164" mass="19027">MFPLPHLFFGIMFYLFFQRGILAKIIAVVILVFLIIFNIIHSPLFIEPNNMLKNTKTIADFVLDKTNNQPYNFALIATHNSDHAYRYFLELEGMRPVTIENPQVDPDRLTVTRQLLVICEEKICHPLGHPLWEIAGFGQAEIDGEWDVVTVKVFRLKHYQGEGR</sequence>
<evidence type="ECO:0000256" key="1">
    <source>
        <dbReference type="SAM" id="Phobius"/>
    </source>
</evidence>
<dbReference type="Proteomes" id="UP000177396">
    <property type="component" value="Unassembled WGS sequence"/>
</dbReference>
<protein>
    <submittedName>
        <fullName evidence="2">Uncharacterized protein</fullName>
    </submittedName>
</protein>
<evidence type="ECO:0000313" key="2">
    <source>
        <dbReference type="EMBL" id="OGG00280.1"/>
    </source>
</evidence>
<dbReference type="EMBL" id="MFJB01000026">
    <property type="protein sequence ID" value="OGG00280.1"/>
    <property type="molecule type" value="Genomic_DNA"/>
</dbReference>
<proteinExistence type="predicted"/>
<gene>
    <name evidence="2" type="ORF">A2153_05520</name>
</gene>
<keyword evidence="1" id="KW-1133">Transmembrane helix</keyword>
<comment type="caution">
    <text evidence="2">The sequence shown here is derived from an EMBL/GenBank/DDBJ whole genome shotgun (WGS) entry which is preliminary data.</text>
</comment>
<accession>A0A1F5YJD5</accession>
<organism evidence="2 3">
    <name type="scientific">Candidatus Gottesmanbacteria bacterium RBG_16_38_7b</name>
    <dbReference type="NCBI Taxonomy" id="1798372"/>
    <lineage>
        <taxon>Bacteria</taxon>
        <taxon>Candidatus Gottesmaniibacteriota</taxon>
    </lineage>
</organism>
<feature type="transmembrane region" description="Helical" evidence="1">
    <location>
        <begin position="21"/>
        <end position="40"/>
    </location>
</feature>
<name>A0A1F5YJD5_9BACT</name>
<reference evidence="2 3" key="1">
    <citation type="journal article" date="2016" name="Nat. Commun.">
        <title>Thousands of microbial genomes shed light on interconnected biogeochemical processes in an aquifer system.</title>
        <authorList>
            <person name="Anantharaman K."/>
            <person name="Brown C.T."/>
            <person name="Hug L.A."/>
            <person name="Sharon I."/>
            <person name="Castelle C.J."/>
            <person name="Probst A.J."/>
            <person name="Thomas B.C."/>
            <person name="Singh A."/>
            <person name="Wilkins M.J."/>
            <person name="Karaoz U."/>
            <person name="Brodie E.L."/>
            <person name="Williams K.H."/>
            <person name="Hubbard S.S."/>
            <person name="Banfield J.F."/>
        </authorList>
    </citation>
    <scope>NUCLEOTIDE SEQUENCE [LARGE SCALE GENOMIC DNA]</scope>
</reference>